<protein>
    <submittedName>
        <fullName evidence="1">Uncharacterized protein</fullName>
    </submittedName>
</protein>
<name>A0ACB9L781_BAUVA</name>
<evidence type="ECO:0000313" key="1">
    <source>
        <dbReference type="EMBL" id="KAI4305249.1"/>
    </source>
</evidence>
<dbReference type="Proteomes" id="UP000828941">
    <property type="component" value="Chromosome 12"/>
</dbReference>
<sequence length="471" mass="52678">MSSLKLLLVLLSFLNLAIIEAQENYFVYHYCSNNKTFTANSSYQFNLKSLLSTLSSATIDFYNATAGSRTTNDDTVFGLFMCRGDVPLQLCRQCVQNASERISSECRYSKEAIIWYEECLLRYSNFSFFSTVSEYPTLVLINANETRQKSFNDFLAKMLAEVAAEASNSSRSPANFAIKGKNISASETLYTLAQCTPDLSSEDCDMCLRDVMGHIPWCCLGKQGGRVLYPSCELRFELYQFYRNVTDSAPAPTPSANTSFPILPTGERKGKSRTIIMAVLPIFVSIVLLCFCCYILQKRRKKSYKAVLLENFGDESATVESLQFNLGIIEAATNKFSQENMIGKGGFGEVYKGILTDGRVIAVKRLSKSSGQEYAMFGQFSEKSDVFSFGVMILEIISGKKNANSYESRQHGLLSYAWTLWRDDAPLEILDPNLKEFHSPTEVTKCIQIGLLCVQENPNEAFNGTSGYISQ</sequence>
<evidence type="ECO:0000313" key="2">
    <source>
        <dbReference type="Proteomes" id="UP000828941"/>
    </source>
</evidence>
<dbReference type="EMBL" id="CM039437">
    <property type="protein sequence ID" value="KAI4305249.1"/>
    <property type="molecule type" value="Genomic_DNA"/>
</dbReference>
<proteinExistence type="predicted"/>
<gene>
    <name evidence="1" type="ORF">L6164_028626</name>
</gene>
<organism evidence="1 2">
    <name type="scientific">Bauhinia variegata</name>
    <name type="common">Purple orchid tree</name>
    <name type="synonym">Phanera variegata</name>
    <dbReference type="NCBI Taxonomy" id="167791"/>
    <lineage>
        <taxon>Eukaryota</taxon>
        <taxon>Viridiplantae</taxon>
        <taxon>Streptophyta</taxon>
        <taxon>Embryophyta</taxon>
        <taxon>Tracheophyta</taxon>
        <taxon>Spermatophyta</taxon>
        <taxon>Magnoliopsida</taxon>
        <taxon>eudicotyledons</taxon>
        <taxon>Gunneridae</taxon>
        <taxon>Pentapetalae</taxon>
        <taxon>rosids</taxon>
        <taxon>fabids</taxon>
        <taxon>Fabales</taxon>
        <taxon>Fabaceae</taxon>
        <taxon>Cercidoideae</taxon>
        <taxon>Cercideae</taxon>
        <taxon>Bauhiniinae</taxon>
        <taxon>Bauhinia</taxon>
    </lineage>
</organism>
<keyword evidence="2" id="KW-1185">Reference proteome</keyword>
<reference evidence="1 2" key="1">
    <citation type="journal article" date="2022" name="DNA Res.">
        <title>Chromosomal-level genome assembly of the orchid tree Bauhinia variegata (Leguminosae; Cercidoideae) supports the allotetraploid origin hypothesis of Bauhinia.</title>
        <authorList>
            <person name="Zhong Y."/>
            <person name="Chen Y."/>
            <person name="Zheng D."/>
            <person name="Pang J."/>
            <person name="Liu Y."/>
            <person name="Luo S."/>
            <person name="Meng S."/>
            <person name="Qian L."/>
            <person name="Wei D."/>
            <person name="Dai S."/>
            <person name="Zhou R."/>
        </authorList>
    </citation>
    <scope>NUCLEOTIDE SEQUENCE [LARGE SCALE GENOMIC DNA]</scope>
    <source>
        <strain evidence="1">BV-YZ2020</strain>
    </source>
</reference>
<accession>A0ACB9L781</accession>
<comment type="caution">
    <text evidence="1">The sequence shown here is derived from an EMBL/GenBank/DDBJ whole genome shotgun (WGS) entry which is preliminary data.</text>
</comment>